<feature type="region of interest" description="Disordered" evidence="1">
    <location>
        <begin position="109"/>
        <end position="130"/>
    </location>
</feature>
<feature type="compositionally biased region" description="Basic and acidic residues" evidence="1">
    <location>
        <begin position="366"/>
        <end position="379"/>
    </location>
</feature>
<proteinExistence type="predicted"/>
<protein>
    <recommendedName>
        <fullName evidence="2">Mutator-like transposase domain-containing protein</fullName>
    </recommendedName>
</protein>
<reference evidence="3" key="1">
    <citation type="submission" date="2022-08" db="UniProtKB">
        <authorList>
            <consortium name="EnsemblMetazoa"/>
        </authorList>
    </citation>
    <scope>IDENTIFICATION</scope>
    <source>
        <strain evidence="3">05x7-T-G4-1.051#20</strain>
    </source>
</reference>
<dbReference type="Pfam" id="PF20700">
    <property type="entry name" value="Mutator"/>
    <property type="match status" value="1"/>
</dbReference>
<feature type="domain" description="Mutator-like transposase" evidence="2">
    <location>
        <begin position="283"/>
        <end position="325"/>
    </location>
</feature>
<evidence type="ECO:0000313" key="3">
    <source>
        <dbReference type="EnsemblMetazoa" id="G1507.1:cds"/>
    </source>
</evidence>
<sequence length="402" mass="44671">MQLRIKFISSTAHCLPYSTADIVYGVENSQSDVVEGKQNNLVDITGKESGISSCEITESNNRHLNEKEGIKKSVSAEKVNSFKEGDDNLRSQQNFPFTKYIQYRPNGIRNNSFRGEPVHNMRTNSLTSGKDTDDLIAMGTIWSPNTQTPVKQIYSSTSGASSTTNSVTIRNVLTTSTQGSSSSTGIPQGSRGRYNIAGIKPIMVQTPKNIINKEVDPRYTDPILGAPATFQQRLMELSALEAETIRYERNKKGQRTWDVNTKLALGMLHSGIGERNCADAAVREKDLTKESSVSASFDGGWQKRGSGKSYSSLSGHAAFIGHKTESNDYRVAAAIAQKNIVYGYVTDVCQSVMLSPGEITKKISEEYDRKREKARERESTIQFKKRRREKRSSKVITRKLVK</sequence>
<evidence type="ECO:0000259" key="2">
    <source>
        <dbReference type="Pfam" id="PF20700"/>
    </source>
</evidence>
<evidence type="ECO:0000256" key="1">
    <source>
        <dbReference type="SAM" id="MobiDB-lite"/>
    </source>
</evidence>
<evidence type="ECO:0000313" key="4">
    <source>
        <dbReference type="Proteomes" id="UP000005408"/>
    </source>
</evidence>
<feature type="region of interest" description="Disordered" evidence="1">
    <location>
        <begin position="366"/>
        <end position="402"/>
    </location>
</feature>
<organism evidence="3 4">
    <name type="scientific">Magallana gigas</name>
    <name type="common">Pacific oyster</name>
    <name type="synonym">Crassostrea gigas</name>
    <dbReference type="NCBI Taxonomy" id="29159"/>
    <lineage>
        <taxon>Eukaryota</taxon>
        <taxon>Metazoa</taxon>
        <taxon>Spiralia</taxon>
        <taxon>Lophotrochozoa</taxon>
        <taxon>Mollusca</taxon>
        <taxon>Bivalvia</taxon>
        <taxon>Autobranchia</taxon>
        <taxon>Pteriomorphia</taxon>
        <taxon>Ostreida</taxon>
        <taxon>Ostreoidea</taxon>
        <taxon>Ostreidae</taxon>
        <taxon>Magallana</taxon>
    </lineage>
</organism>
<dbReference type="InterPro" id="IPR049012">
    <property type="entry name" value="Mutator_transp_dom"/>
</dbReference>
<feature type="compositionally biased region" description="Basic residues" evidence="1">
    <location>
        <begin position="383"/>
        <end position="402"/>
    </location>
</feature>
<name>A0A8W8IPX6_MAGGI</name>
<dbReference type="Proteomes" id="UP000005408">
    <property type="component" value="Unassembled WGS sequence"/>
</dbReference>
<accession>A0A8W8IPX6</accession>
<dbReference type="EnsemblMetazoa" id="G1507.1">
    <property type="protein sequence ID" value="G1507.1:cds"/>
    <property type="gene ID" value="G1507"/>
</dbReference>
<dbReference type="AlphaFoldDB" id="A0A8W8IPX6"/>
<keyword evidence="4" id="KW-1185">Reference proteome</keyword>